<feature type="transmembrane region" description="Helical" evidence="2">
    <location>
        <begin position="44"/>
        <end position="62"/>
    </location>
</feature>
<feature type="transmembrane region" description="Helical" evidence="2">
    <location>
        <begin position="74"/>
        <end position="100"/>
    </location>
</feature>
<feature type="transmembrane region" description="Helical" evidence="2">
    <location>
        <begin position="151"/>
        <end position="169"/>
    </location>
</feature>
<reference evidence="3 4" key="1">
    <citation type="journal article" date="2019" name="Int. J. Syst. Evol. Microbiol.">
        <title>The Global Catalogue of Microorganisms (GCM) 10K type strain sequencing project: providing services to taxonomists for standard genome sequencing and annotation.</title>
        <authorList>
            <consortium name="The Broad Institute Genomics Platform"/>
            <consortium name="The Broad Institute Genome Sequencing Center for Infectious Disease"/>
            <person name="Wu L."/>
            <person name="Ma J."/>
        </authorList>
    </citation>
    <scope>NUCLEOTIDE SEQUENCE [LARGE SCALE GENOMIC DNA]</scope>
    <source>
        <strain evidence="3 4">JCM 16331</strain>
    </source>
</reference>
<sequence>MSEMSTTTDAVHREQNTAPGPLPDRLFGQMPDWNYMLWPKSTQVIMSSLFLALGLIVSLQVAERLDTIMFGGVAPIWGTILFTPWLIAAGIFYGLTGGLIVANINPIVSNLTASSPLAPLFFPANTLYAVTIALFAWYFKTPGEGLRFREVFVANAIAGLLNVVPYILYQTIVLKLPLRVSLGIETIQFVAFILSLGIAYPFCKKLLEAGVVQVR</sequence>
<accession>A0A830GC95</accession>
<keyword evidence="4" id="KW-1185">Reference proteome</keyword>
<proteinExistence type="predicted"/>
<feature type="region of interest" description="Disordered" evidence="1">
    <location>
        <begin position="1"/>
        <end position="24"/>
    </location>
</feature>
<dbReference type="Proteomes" id="UP000608850">
    <property type="component" value="Unassembled WGS sequence"/>
</dbReference>
<dbReference type="RefSeq" id="WP_188879107.1">
    <property type="nucleotide sequence ID" value="NZ_BMOQ01000006.1"/>
</dbReference>
<protein>
    <recommendedName>
        <fullName evidence="5">ECF transporter S component</fullName>
    </recommendedName>
</protein>
<evidence type="ECO:0000313" key="3">
    <source>
        <dbReference type="EMBL" id="GGN20985.1"/>
    </source>
</evidence>
<name>A0A830GC95_9EURY</name>
<dbReference type="AlphaFoldDB" id="A0A830GC95"/>
<dbReference type="OrthoDB" id="350526at2157"/>
<keyword evidence="2" id="KW-0812">Transmembrane</keyword>
<evidence type="ECO:0000256" key="1">
    <source>
        <dbReference type="SAM" id="MobiDB-lite"/>
    </source>
</evidence>
<keyword evidence="2" id="KW-0472">Membrane</keyword>
<dbReference type="EMBL" id="BMOQ01000006">
    <property type="protein sequence ID" value="GGN20985.1"/>
    <property type="molecule type" value="Genomic_DNA"/>
</dbReference>
<evidence type="ECO:0008006" key="5">
    <source>
        <dbReference type="Google" id="ProtNLM"/>
    </source>
</evidence>
<gene>
    <name evidence="3" type="ORF">GCM10009021_22780</name>
</gene>
<evidence type="ECO:0000256" key="2">
    <source>
        <dbReference type="SAM" id="Phobius"/>
    </source>
</evidence>
<organism evidence="3 4">
    <name type="scientific">Halarchaeum nitratireducens</name>
    <dbReference type="NCBI Taxonomy" id="489913"/>
    <lineage>
        <taxon>Archaea</taxon>
        <taxon>Methanobacteriati</taxon>
        <taxon>Methanobacteriota</taxon>
        <taxon>Stenosarchaea group</taxon>
        <taxon>Halobacteria</taxon>
        <taxon>Halobacteriales</taxon>
        <taxon>Halobacteriaceae</taxon>
    </lineage>
</organism>
<feature type="transmembrane region" description="Helical" evidence="2">
    <location>
        <begin position="181"/>
        <end position="203"/>
    </location>
</feature>
<comment type="caution">
    <text evidence="3">The sequence shown here is derived from an EMBL/GenBank/DDBJ whole genome shotgun (WGS) entry which is preliminary data.</text>
</comment>
<evidence type="ECO:0000313" key="4">
    <source>
        <dbReference type="Proteomes" id="UP000608850"/>
    </source>
</evidence>
<feature type="transmembrane region" description="Helical" evidence="2">
    <location>
        <begin position="120"/>
        <end position="139"/>
    </location>
</feature>
<keyword evidence="2" id="KW-1133">Transmembrane helix</keyword>